<feature type="region of interest" description="Disordered" evidence="1">
    <location>
        <begin position="1"/>
        <end position="31"/>
    </location>
</feature>
<dbReference type="AlphaFoldDB" id="A0AAV9JGR3"/>
<name>A0AAV9JGR3_9PEZI</name>
<evidence type="ECO:0000256" key="1">
    <source>
        <dbReference type="SAM" id="MobiDB-lite"/>
    </source>
</evidence>
<feature type="compositionally biased region" description="Basic and acidic residues" evidence="1">
    <location>
        <begin position="101"/>
        <end position="113"/>
    </location>
</feature>
<sequence length="138" mass="14397">MPSTPTASTAASTSSTATSTSSTAASTSSAAFVTDPGLSEGTKIGIGVAIPLFVLFAAALLALFWRTHHVRKRLAQQGRSDINSSGGEREKMTDAQNAQRSKAELDDTQRAELEGLMSLVEAPSNQENRPHAAPVELG</sequence>
<dbReference type="Proteomes" id="UP001324427">
    <property type="component" value="Unassembled WGS sequence"/>
</dbReference>
<feature type="region of interest" description="Disordered" evidence="1">
    <location>
        <begin position="74"/>
        <end position="138"/>
    </location>
</feature>
<comment type="caution">
    <text evidence="3">The sequence shown here is derived from an EMBL/GenBank/DDBJ whole genome shotgun (WGS) entry which is preliminary data.</text>
</comment>
<evidence type="ECO:0000313" key="3">
    <source>
        <dbReference type="EMBL" id="KAK4544012.1"/>
    </source>
</evidence>
<organism evidence="3 4">
    <name type="scientific">Oleoguttula mirabilis</name>
    <dbReference type="NCBI Taxonomy" id="1507867"/>
    <lineage>
        <taxon>Eukaryota</taxon>
        <taxon>Fungi</taxon>
        <taxon>Dikarya</taxon>
        <taxon>Ascomycota</taxon>
        <taxon>Pezizomycotina</taxon>
        <taxon>Dothideomycetes</taxon>
        <taxon>Dothideomycetidae</taxon>
        <taxon>Mycosphaerellales</taxon>
        <taxon>Teratosphaeriaceae</taxon>
        <taxon>Oleoguttula</taxon>
    </lineage>
</organism>
<feature type="compositionally biased region" description="Polar residues" evidence="1">
    <location>
        <begin position="77"/>
        <end position="86"/>
    </location>
</feature>
<accession>A0AAV9JGR3</accession>
<protein>
    <submittedName>
        <fullName evidence="3">Uncharacterized protein</fullName>
    </submittedName>
</protein>
<keyword evidence="4" id="KW-1185">Reference proteome</keyword>
<evidence type="ECO:0000313" key="4">
    <source>
        <dbReference type="Proteomes" id="UP001324427"/>
    </source>
</evidence>
<dbReference type="EMBL" id="JAVFHQ010000027">
    <property type="protein sequence ID" value="KAK4544012.1"/>
    <property type="molecule type" value="Genomic_DNA"/>
</dbReference>
<gene>
    <name evidence="3" type="ORF">LTR36_004510</name>
</gene>
<keyword evidence="2" id="KW-0472">Membrane</keyword>
<keyword evidence="2" id="KW-1133">Transmembrane helix</keyword>
<keyword evidence="2" id="KW-0812">Transmembrane</keyword>
<feature type="transmembrane region" description="Helical" evidence="2">
    <location>
        <begin position="46"/>
        <end position="65"/>
    </location>
</feature>
<reference evidence="3 4" key="1">
    <citation type="submission" date="2021-11" db="EMBL/GenBank/DDBJ databases">
        <title>Black yeast isolated from Biological Soil Crust.</title>
        <authorList>
            <person name="Kurbessoian T."/>
        </authorList>
    </citation>
    <scope>NUCLEOTIDE SEQUENCE [LARGE SCALE GENOMIC DNA]</scope>
    <source>
        <strain evidence="3 4">CCFEE 5522</strain>
    </source>
</reference>
<evidence type="ECO:0000256" key="2">
    <source>
        <dbReference type="SAM" id="Phobius"/>
    </source>
</evidence>
<proteinExistence type="predicted"/>